<feature type="compositionally biased region" description="Basic and acidic residues" evidence="3">
    <location>
        <begin position="261"/>
        <end position="273"/>
    </location>
</feature>
<feature type="region of interest" description="Disordered" evidence="3">
    <location>
        <begin position="261"/>
        <end position="281"/>
    </location>
</feature>
<dbReference type="PROSITE" id="PS00600">
    <property type="entry name" value="AA_TRANSFER_CLASS_3"/>
    <property type="match status" value="1"/>
</dbReference>
<gene>
    <name evidence="5" type="primary">LOC108676322</name>
</gene>
<sequence>MWTRHGGGGTMQSGRGQYLYDDSGAQYIDCINSTAQVGHCNTRVVAASCQRLEDLLPDSGHAGANCDLETLLRRTLPPHLDSFLFCDSGTAAVDLSIRLARLWCGRNSSKLGCPSNSFKKLKKSHAEVSDGLLNAGPSSATVDADIGKNVEEETALSSSKRSGNLTSRIFTHCTESEERSASGSSISKSLTSHFTPSASLSFCPLTTDSKELSSCSHQIATLKGRRSHEDNHAQKFTCDFPEKPSEFCAAVGQNYDFGADDRSHRTPSHEQLPDVRASTAARRRRARGDVVVVEGSFHGCTDSVVRLSSRIKPTRSFRRSSYTVHVVPVADTYRASGLGDAAASSRPSDAVESIVLRYLADSRRILEQSLGDGGQVACLLVEPLLTIQGGLHPPASWLQGLYSLVREFGGLCISDEVQSGLGRLGDAMWGFECQGVSPDIVVIAKGLGNGWPMAVAATSSQIAAMLGPLRSAHQCSAVQNAVGAAVLRTLVDERLMQNAASTGRSLQLLLRKLQDKHPYVGDVRGQGLLQAVDVVWNAEQRVPSAQIADFLVHKLRRVGTVIAREGIHKNVLLIMPPMTFDILDAAALVTKLDEALALVPHTFGITGPTFPKTRTLLTTQSRECFLSVGDSTESLSGATLADVRFESHSATSSLGSRLRDVRGPHRLEDDHRQSDIHPRNLLHLPTEPSAQQDILSESRDTLSNPETSSVVDVRSFEDQTALTVSSRPTVRKRWREATSFHQSRHPSSCGIRCLPQHSSDDADDIAETSLSVDPSPRDAARQQRSLPSVPGQTSSNSLSVSFTSPMTRVRSADVFSNIIMVEREASPHIAVETASPAMLDARLGVLDTRRASSATAPTRRGKGEELHPNELPRNCGVLGIGLGLRQPLPARPSAPSSPRVPHEDVD</sequence>
<dbReference type="Proteomes" id="UP000694843">
    <property type="component" value="Unplaced"/>
</dbReference>
<proteinExistence type="inferred from homology"/>
<dbReference type="RefSeq" id="XP_018019875.1">
    <property type="nucleotide sequence ID" value="XM_018164386.2"/>
</dbReference>
<feature type="compositionally biased region" description="Basic and acidic residues" evidence="3">
    <location>
        <begin position="657"/>
        <end position="678"/>
    </location>
</feature>
<evidence type="ECO:0000313" key="4">
    <source>
        <dbReference type="Proteomes" id="UP000694843"/>
    </source>
</evidence>
<dbReference type="InterPro" id="IPR015422">
    <property type="entry name" value="PyrdxlP-dep_Trfase_small"/>
</dbReference>
<dbReference type="GO" id="GO:0008483">
    <property type="term" value="F:transaminase activity"/>
    <property type="evidence" value="ECO:0007669"/>
    <property type="project" value="InterPro"/>
</dbReference>
<dbReference type="GO" id="GO:0030170">
    <property type="term" value="F:pyridoxal phosphate binding"/>
    <property type="evidence" value="ECO:0007669"/>
    <property type="project" value="InterPro"/>
</dbReference>
<feature type="region of interest" description="Disordered" evidence="3">
    <location>
        <begin position="654"/>
        <end position="709"/>
    </location>
</feature>
<evidence type="ECO:0000313" key="5">
    <source>
        <dbReference type="RefSeq" id="XP_018019875.1"/>
    </source>
</evidence>
<dbReference type="GeneID" id="108676322"/>
<dbReference type="KEGG" id="hazt:108676322"/>
<keyword evidence="4" id="KW-1185">Reference proteome</keyword>
<feature type="compositionally biased region" description="Polar residues" evidence="3">
    <location>
        <begin position="688"/>
        <end position="709"/>
    </location>
</feature>
<dbReference type="SUPFAM" id="SSF53383">
    <property type="entry name" value="PLP-dependent transferases"/>
    <property type="match status" value="2"/>
</dbReference>
<comment type="similarity">
    <text evidence="1">Belongs to the class-III pyridoxal-phosphate-dependent aminotransferase family.</text>
</comment>
<evidence type="ECO:0000256" key="3">
    <source>
        <dbReference type="SAM" id="MobiDB-lite"/>
    </source>
</evidence>
<feature type="compositionally biased region" description="Polar residues" evidence="3">
    <location>
        <begin position="782"/>
        <end position="793"/>
    </location>
</feature>
<feature type="compositionally biased region" description="Basic and acidic residues" evidence="3">
    <location>
        <begin position="861"/>
        <end position="870"/>
    </location>
</feature>
<dbReference type="GO" id="GO:0005739">
    <property type="term" value="C:mitochondrion"/>
    <property type="evidence" value="ECO:0007669"/>
    <property type="project" value="TreeGrafter"/>
</dbReference>
<dbReference type="Gene3D" id="3.40.640.10">
    <property type="entry name" value="Type I PLP-dependent aspartate aminotransferase-like (Major domain)"/>
    <property type="match status" value="2"/>
</dbReference>
<feature type="region of interest" description="Disordered" evidence="3">
    <location>
        <begin position="884"/>
        <end position="906"/>
    </location>
</feature>
<feature type="region of interest" description="Disordered" evidence="3">
    <location>
        <begin position="736"/>
        <end position="800"/>
    </location>
</feature>
<dbReference type="InterPro" id="IPR015424">
    <property type="entry name" value="PyrdxlP-dep_Trfase"/>
</dbReference>
<dbReference type="Pfam" id="PF00202">
    <property type="entry name" value="Aminotran_3"/>
    <property type="match status" value="2"/>
</dbReference>
<dbReference type="Gene3D" id="3.90.1150.10">
    <property type="entry name" value="Aspartate Aminotransferase, domain 1"/>
    <property type="match status" value="2"/>
</dbReference>
<reference evidence="5" key="1">
    <citation type="submission" date="2025-08" db="UniProtKB">
        <authorList>
            <consortium name="RefSeq"/>
        </authorList>
    </citation>
    <scope>IDENTIFICATION</scope>
    <source>
        <tissue evidence="5">Whole organism</tissue>
    </source>
</reference>
<dbReference type="InterPro" id="IPR005814">
    <property type="entry name" value="Aminotrans_3"/>
</dbReference>
<evidence type="ECO:0000256" key="1">
    <source>
        <dbReference type="ARBA" id="ARBA00008954"/>
    </source>
</evidence>
<dbReference type="InterPro" id="IPR049704">
    <property type="entry name" value="Aminotrans_3_PPA_site"/>
</dbReference>
<dbReference type="PANTHER" id="PTHR45688">
    <property type="match status" value="1"/>
</dbReference>
<organism evidence="4 5">
    <name type="scientific">Hyalella azteca</name>
    <name type="common">Amphipod</name>
    <dbReference type="NCBI Taxonomy" id="294128"/>
    <lineage>
        <taxon>Eukaryota</taxon>
        <taxon>Metazoa</taxon>
        <taxon>Ecdysozoa</taxon>
        <taxon>Arthropoda</taxon>
        <taxon>Crustacea</taxon>
        <taxon>Multicrustacea</taxon>
        <taxon>Malacostraca</taxon>
        <taxon>Eumalacostraca</taxon>
        <taxon>Peracarida</taxon>
        <taxon>Amphipoda</taxon>
        <taxon>Senticaudata</taxon>
        <taxon>Talitrida</taxon>
        <taxon>Talitroidea</taxon>
        <taxon>Hyalellidae</taxon>
        <taxon>Hyalella</taxon>
    </lineage>
</organism>
<accession>A0A8B7P1N5</accession>
<dbReference type="InterPro" id="IPR015421">
    <property type="entry name" value="PyrdxlP-dep_Trfase_major"/>
</dbReference>
<dbReference type="AlphaFoldDB" id="A0A8B7P1N5"/>
<feature type="region of interest" description="Disordered" evidence="3">
    <location>
        <begin position="851"/>
        <end position="871"/>
    </location>
</feature>
<dbReference type="OrthoDB" id="10261433at2759"/>
<dbReference type="PANTHER" id="PTHR45688:SF13">
    <property type="entry name" value="ALANINE--GLYOXYLATE AMINOTRANSFERASE 2-LIKE"/>
    <property type="match status" value="1"/>
</dbReference>
<feature type="compositionally biased region" description="Low complexity" evidence="3">
    <location>
        <begin position="884"/>
        <end position="899"/>
    </location>
</feature>
<protein>
    <submittedName>
        <fullName evidence="5">Uncharacterized protein LOC108676322</fullName>
    </submittedName>
</protein>
<name>A0A8B7P1N5_HYAAZ</name>
<keyword evidence="2" id="KW-0663">Pyridoxal phosphate</keyword>
<evidence type="ECO:0000256" key="2">
    <source>
        <dbReference type="ARBA" id="ARBA00022898"/>
    </source>
</evidence>